<name>A0A5E4MUP9_9HEMI</name>
<evidence type="ECO:0000313" key="2">
    <source>
        <dbReference type="Proteomes" id="UP000325440"/>
    </source>
</evidence>
<proteinExistence type="predicted"/>
<protein>
    <submittedName>
        <fullName evidence="1">Uncharacterized protein</fullName>
    </submittedName>
</protein>
<evidence type="ECO:0000313" key="1">
    <source>
        <dbReference type="EMBL" id="VVC33184.1"/>
    </source>
</evidence>
<sequence>MDFQITSTDLGREVVDLSTVDAINKVMSDVTDSGTGSIKKRELCVLVTLNVDKAFNSTS</sequence>
<keyword evidence="2" id="KW-1185">Reference proteome</keyword>
<dbReference type="EMBL" id="CABPRJ010000964">
    <property type="protein sequence ID" value="VVC33184.1"/>
    <property type="molecule type" value="Genomic_DNA"/>
</dbReference>
<accession>A0A5E4MUP9</accession>
<reference evidence="1 2" key="1">
    <citation type="submission" date="2019-08" db="EMBL/GenBank/DDBJ databases">
        <authorList>
            <person name="Alioto T."/>
            <person name="Alioto T."/>
            <person name="Gomez Garrido J."/>
        </authorList>
    </citation>
    <scope>NUCLEOTIDE SEQUENCE [LARGE SCALE GENOMIC DNA]</scope>
</reference>
<organism evidence="1 2">
    <name type="scientific">Cinara cedri</name>
    <dbReference type="NCBI Taxonomy" id="506608"/>
    <lineage>
        <taxon>Eukaryota</taxon>
        <taxon>Metazoa</taxon>
        <taxon>Ecdysozoa</taxon>
        <taxon>Arthropoda</taxon>
        <taxon>Hexapoda</taxon>
        <taxon>Insecta</taxon>
        <taxon>Pterygota</taxon>
        <taxon>Neoptera</taxon>
        <taxon>Paraneoptera</taxon>
        <taxon>Hemiptera</taxon>
        <taxon>Sternorrhyncha</taxon>
        <taxon>Aphidomorpha</taxon>
        <taxon>Aphidoidea</taxon>
        <taxon>Aphididae</taxon>
        <taxon>Lachninae</taxon>
        <taxon>Cinara</taxon>
    </lineage>
</organism>
<dbReference type="Proteomes" id="UP000325440">
    <property type="component" value="Unassembled WGS sequence"/>
</dbReference>
<dbReference type="AlphaFoldDB" id="A0A5E4MUP9"/>
<gene>
    <name evidence="1" type="ORF">CINCED_3A001330</name>
</gene>